<proteinExistence type="predicted"/>
<dbReference type="SUPFAM" id="SSF53706">
    <property type="entry name" value="Formate dehydrogenase/DMSO reductase, domains 1-3"/>
    <property type="match status" value="1"/>
</dbReference>
<dbReference type="RefSeq" id="WP_067661050.1">
    <property type="nucleotide sequence ID" value="NZ_FQXG01000005.1"/>
</dbReference>
<keyword evidence="2" id="KW-1185">Reference proteome</keyword>
<reference evidence="1 2" key="1">
    <citation type="submission" date="2016-11" db="EMBL/GenBank/DDBJ databases">
        <authorList>
            <person name="Jaros S."/>
            <person name="Januszkiewicz K."/>
            <person name="Wedrychowicz H."/>
        </authorList>
    </citation>
    <scope>NUCLEOTIDE SEQUENCE [LARGE SCALE GENOMIC DNA]</scope>
    <source>
        <strain evidence="1 2">DSM 16917</strain>
    </source>
</reference>
<dbReference type="EMBL" id="FQXG01000005">
    <property type="protein sequence ID" value="SHH94583.1"/>
    <property type="molecule type" value="Genomic_DNA"/>
</dbReference>
<dbReference type="AlphaFoldDB" id="A0A1M5X5V3"/>
<organism evidence="1 2">
    <name type="scientific">Ferrimonas marina</name>
    <dbReference type="NCBI Taxonomy" id="299255"/>
    <lineage>
        <taxon>Bacteria</taxon>
        <taxon>Pseudomonadati</taxon>
        <taxon>Pseudomonadota</taxon>
        <taxon>Gammaproteobacteria</taxon>
        <taxon>Alteromonadales</taxon>
        <taxon>Ferrimonadaceae</taxon>
        <taxon>Ferrimonas</taxon>
    </lineage>
</organism>
<evidence type="ECO:0000313" key="2">
    <source>
        <dbReference type="Proteomes" id="UP000184268"/>
    </source>
</evidence>
<name>A0A1M5X5V3_9GAMM</name>
<protein>
    <submittedName>
        <fullName evidence="1">Uncharacterized protein</fullName>
    </submittedName>
</protein>
<dbReference type="Gene3D" id="3.40.228.10">
    <property type="entry name" value="Dimethylsulfoxide Reductase, domain 2"/>
    <property type="match status" value="1"/>
</dbReference>
<accession>A0A1M5X5V3</accession>
<sequence length="214" mass="23691">MDSTRIELISVVQSRLKGHAHSSNNKTHGMASINELNAPSSELADLNLVFHKAPSELPPLTDNCWVISNADSIPQGRHLKLRCGSLWALIDAIIYSWLTEFDALPIDEVFVERHVYGFGAVTRCSTPDCPPPLTEAESYRGYLLGWPDATPKTPEWARKVTGLESSDIRALAAELAKAEHPRFQCASDGENASKYWQLLPLLKGQYTSNSWSAD</sequence>
<dbReference type="OrthoDB" id="7376058at2"/>
<gene>
    <name evidence="1" type="ORF">SAMN02745129_3211</name>
</gene>
<dbReference type="Proteomes" id="UP000184268">
    <property type="component" value="Unassembled WGS sequence"/>
</dbReference>
<dbReference type="STRING" id="299255.SAMN02745129_3211"/>
<evidence type="ECO:0000313" key="1">
    <source>
        <dbReference type="EMBL" id="SHH94583.1"/>
    </source>
</evidence>